<organism evidence="2 3">
    <name type="scientific">Methylocystis rosea</name>
    <dbReference type="NCBI Taxonomy" id="173366"/>
    <lineage>
        <taxon>Bacteria</taxon>
        <taxon>Pseudomonadati</taxon>
        <taxon>Pseudomonadota</taxon>
        <taxon>Alphaproteobacteria</taxon>
        <taxon>Hyphomicrobiales</taxon>
        <taxon>Methylocystaceae</taxon>
        <taxon>Methylocystis</taxon>
    </lineage>
</organism>
<feature type="chain" id="PRO_5047034187" description="Sulfur globule protein" evidence="1">
    <location>
        <begin position="28"/>
        <end position="141"/>
    </location>
</feature>
<keyword evidence="1" id="KW-0732">Signal</keyword>
<evidence type="ECO:0000313" key="2">
    <source>
        <dbReference type="EMBL" id="QGM93081.1"/>
    </source>
</evidence>
<protein>
    <recommendedName>
        <fullName evidence="4">Sulfur globule protein</fullName>
    </recommendedName>
</protein>
<name>A0ABX6EGL0_9HYPH</name>
<reference evidence="3" key="1">
    <citation type="submission" date="2019-09" db="EMBL/GenBank/DDBJ databases">
        <title>Isolation and complete genome sequencing of Methylocystis species.</title>
        <authorList>
            <person name="Rumah B.L."/>
            <person name="Stead C.E."/>
            <person name="Stevens B.C."/>
            <person name="Minton N.P."/>
            <person name="Grosse-Honebrink A."/>
            <person name="Zhang Y."/>
        </authorList>
    </citation>
    <scope>NUCLEOTIDE SEQUENCE [LARGE SCALE GENOMIC DNA]</scope>
    <source>
        <strain evidence="3">BRCS1</strain>
    </source>
</reference>
<feature type="signal peptide" evidence="1">
    <location>
        <begin position="1"/>
        <end position="27"/>
    </location>
</feature>
<dbReference type="EMBL" id="CP044328">
    <property type="protein sequence ID" value="QGM93081.1"/>
    <property type="molecule type" value="Genomic_DNA"/>
</dbReference>
<dbReference type="Proteomes" id="UP000424673">
    <property type="component" value="Chromosome"/>
</dbReference>
<accession>A0ABX6EGL0</accession>
<sequence length="141" mass="15160">MSKGIKAAAATAALLIGLIAHSGAAQAQRWDGWHGFGWGGGGFRGAVLPGVHWAGRWGGRGGPGRPVGWGQPWGWSYYRTDLPAYSPGYGAGAGWDGGWPSYANAGYGDCYQIRRVWTHWGWRRQWVNVCPGWGGDGGWGW</sequence>
<dbReference type="RefSeq" id="WP_154450970.1">
    <property type="nucleotide sequence ID" value="NZ_CP044328.1"/>
</dbReference>
<reference evidence="2 3" key="2">
    <citation type="journal article" date="2021" name="AMB Express">
        <title>Isolation and characterisation of Methylocystis spp. for poly-3-hydroxybutyrate production using waste methane feedstocks.</title>
        <authorList>
            <person name="Rumah B.L."/>
            <person name="Stead C.E."/>
            <person name="Claxton Stevens B.H."/>
            <person name="Minton N.P."/>
            <person name="Grosse-Honebrink A."/>
            <person name="Zhang Y."/>
        </authorList>
    </citation>
    <scope>NUCLEOTIDE SEQUENCE [LARGE SCALE GENOMIC DNA]</scope>
    <source>
        <strain evidence="2 3">BRCS1</strain>
    </source>
</reference>
<gene>
    <name evidence="2" type="ORF">F7D13_03075</name>
</gene>
<evidence type="ECO:0008006" key="4">
    <source>
        <dbReference type="Google" id="ProtNLM"/>
    </source>
</evidence>
<evidence type="ECO:0000313" key="3">
    <source>
        <dbReference type="Proteomes" id="UP000424673"/>
    </source>
</evidence>
<proteinExistence type="predicted"/>
<evidence type="ECO:0000256" key="1">
    <source>
        <dbReference type="SAM" id="SignalP"/>
    </source>
</evidence>
<keyword evidence="3" id="KW-1185">Reference proteome</keyword>